<dbReference type="RefSeq" id="WP_257892416.1">
    <property type="nucleotide sequence ID" value="NZ_JAIMBW010000001.1"/>
</dbReference>
<dbReference type="GO" id="GO:0046872">
    <property type="term" value="F:metal ion binding"/>
    <property type="evidence" value="ECO:0007669"/>
    <property type="project" value="UniProtKB-KW"/>
</dbReference>
<reference evidence="7 8" key="1">
    <citation type="submission" date="2021-07" db="EMBL/GenBank/DDBJ databases">
        <title>Karlodiniumbacter phycospheric gen. nov., sp. nov., a phycosphere bacterium isolated from karlodinium veneficum.</title>
        <authorList>
            <person name="Peng Y."/>
            <person name="Jiang L."/>
            <person name="Lee J."/>
        </authorList>
    </citation>
    <scope>NUCLEOTIDE SEQUENCE</scope>
    <source>
        <strain evidence="7 8">N5</strain>
    </source>
</reference>
<dbReference type="AlphaFoldDB" id="A0A975TX82"/>
<feature type="domain" description="Calcineurin-like phosphoesterase" evidence="5">
    <location>
        <begin position="9"/>
        <end position="205"/>
    </location>
</feature>
<evidence type="ECO:0000313" key="8">
    <source>
        <dbReference type="Proteomes" id="UP000693972"/>
    </source>
</evidence>
<proteinExistence type="inferred from homology"/>
<evidence type="ECO:0000256" key="2">
    <source>
        <dbReference type="ARBA" id="ARBA00022801"/>
    </source>
</evidence>
<evidence type="ECO:0000313" key="7">
    <source>
        <dbReference type="EMBL" id="QXL89373.1"/>
    </source>
</evidence>
<dbReference type="PANTHER" id="PTHR42988:SF2">
    <property type="entry name" value="CYCLIC NUCLEOTIDE PHOSPHODIESTERASE CBUA0032-RELATED"/>
    <property type="match status" value="1"/>
</dbReference>
<accession>A0A975TX82</accession>
<dbReference type="EMBL" id="JAIMBW010000001">
    <property type="protein sequence ID" value="MBY4892637.1"/>
    <property type="molecule type" value="Genomic_DNA"/>
</dbReference>
<dbReference type="InterPro" id="IPR029052">
    <property type="entry name" value="Metallo-depent_PP-like"/>
</dbReference>
<dbReference type="Pfam" id="PF00149">
    <property type="entry name" value="Metallophos"/>
    <property type="match status" value="1"/>
</dbReference>
<dbReference type="GO" id="GO:0016787">
    <property type="term" value="F:hydrolase activity"/>
    <property type="evidence" value="ECO:0007669"/>
    <property type="project" value="UniProtKB-KW"/>
</dbReference>
<sequence length="277" mass="29543">MEENFDKALIFTDLHIMPEGETIIGLDPLARFQEGLAHALLRHPDAQHVILLGDLTHSGAPEAYARLAPVLVDCPIPVTVTMGNHDLRAPLGAAFPGALNADGFAQTALDLGPLRLLILDTHDYDDQAPLAHDGWLCDTRLAWLDTELARAAGDGRDVVVFAHHPPCPVGFWAMDAIGLANSGALLTRLHGAPHVRHLICGHIHRTIHASAANPKGGALPVSILKSPCHQIPMILGQGTFADSVDEPGAYGILLAMKDTVVVHTEDFALSDGAVQTY</sequence>
<dbReference type="PANTHER" id="PTHR42988">
    <property type="entry name" value="PHOSPHOHYDROLASE"/>
    <property type="match status" value="1"/>
</dbReference>
<evidence type="ECO:0000259" key="5">
    <source>
        <dbReference type="Pfam" id="PF00149"/>
    </source>
</evidence>
<dbReference type="Proteomes" id="UP000693972">
    <property type="component" value="Unassembled WGS sequence"/>
</dbReference>
<protein>
    <submittedName>
        <fullName evidence="7">Metallophosphoesterase</fullName>
    </submittedName>
</protein>
<evidence type="ECO:0000256" key="3">
    <source>
        <dbReference type="ARBA" id="ARBA00023004"/>
    </source>
</evidence>
<gene>
    <name evidence="6" type="ORF">KUL25_07645</name>
    <name evidence="7" type="ORF">KUL25_07650</name>
</gene>
<keyword evidence="3" id="KW-0408">Iron</keyword>
<evidence type="ECO:0000313" key="6">
    <source>
        <dbReference type="EMBL" id="MBY4892637.1"/>
    </source>
</evidence>
<dbReference type="SUPFAM" id="SSF56300">
    <property type="entry name" value="Metallo-dependent phosphatases"/>
    <property type="match status" value="1"/>
</dbReference>
<evidence type="ECO:0000256" key="1">
    <source>
        <dbReference type="ARBA" id="ARBA00022723"/>
    </source>
</evidence>
<evidence type="ECO:0000256" key="4">
    <source>
        <dbReference type="ARBA" id="ARBA00025742"/>
    </source>
</evidence>
<dbReference type="InterPro" id="IPR050884">
    <property type="entry name" value="CNP_phosphodiesterase-III"/>
</dbReference>
<dbReference type="InterPro" id="IPR004843">
    <property type="entry name" value="Calcineurin-like_PHP"/>
</dbReference>
<dbReference type="Gene3D" id="3.60.21.10">
    <property type="match status" value="1"/>
</dbReference>
<keyword evidence="8" id="KW-1185">Reference proteome</keyword>
<comment type="similarity">
    <text evidence="4">Belongs to the cyclic nucleotide phosphodiesterase class-III family.</text>
</comment>
<keyword evidence="2" id="KW-0378">Hydrolase</keyword>
<keyword evidence="1" id="KW-0479">Metal-binding</keyword>
<organism evidence="7">
    <name type="scientific">Gymnodinialimonas phycosphaerae</name>
    <dbReference type="NCBI Taxonomy" id="2841589"/>
    <lineage>
        <taxon>Bacteria</taxon>
        <taxon>Pseudomonadati</taxon>
        <taxon>Pseudomonadota</taxon>
        <taxon>Alphaproteobacteria</taxon>
        <taxon>Rhodobacterales</taxon>
        <taxon>Paracoccaceae</taxon>
        <taxon>Gymnodinialimonas</taxon>
    </lineage>
</organism>
<name>A0A975TX82_9RHOB</name>
<dbReference type="EMBL" id="CP078073">
    <property type="protein sequence ID" value="QXL89373.1"/>
    <property type="molecule type" value="Genomic_DNA"/>
</dbReference>